<proteinExistence type="predicted"/>
<evidence type="ECO:0000313" key="3">
    <source>
        <dbReference type="Proteomes" id="UP000623269"/>
    </source>
</evidence>
<organism evidence="2 3">
    <name type="scientific">Mobilitalea sibirica</name>
    <dbReference type="NCBI Taxonomy" id="1462919"/>
    <lineage>
        <taxon>Bacteria</taxon>
        <taxon>Bacillati</taxon>
        <taxon>Bacillota</taxon>
        <taxon>Clostridia</taxon>
        <taxon>Lachnospirales</taxon>
        <taxon>Lachnospiraceae</taxon>
        <taxon>Mobilitalea</taxon>
    </lineage>
</organism>
<dbReference type="InterPro" id="IPR037401">
    <property type="entry name" value="SnoaL-like"/>
</dbReference>
<dbReference type="Proteomes" id="UP000623269">
    <property type="component" value="Unassembled WGS sequence"/>
</dbReference>
<keyword evidence="3" id="KW-1185">Reference proteome</keyword>
<dbReference type="Gene3D" id="3.10.450.50">
    <property type="match status" value="1"/>
</dbReference>
<dbReference type="SUPFAM" id="SSF54427">
    <property type="entry name" value="NTF2-like"/>
    <property type="match status" value="1"/>
</dbReference>
<evidence type="ECO:0000259" key="1">
    <source>
        <dbReference type="Pfam" id="PF12680"/>
    </source>
</evidence>
<gene>
    <name evidence="2" type="ORF">I5677_01990</name>
</gene>
<dbReference type="Pfam" id="PF12680">
    <property type="entry name" value="SnoaL_2"/>
    <property type="match status" value="1"/>
</dbReference>
<dbReference type="RefSeq" id="WP_197659896.1">
    <property type="nucleotide sequence ID" value="NZ_JAEAGR010000002.1"/>
</dbReference>
<name>A0A8J7H0M6_9FIRM</name>
<protein>
    <submittedName>
        <fullName evidence="2">Nuclear transport factor 2 family protein</fullName>
    </submittedName>
</protein>
<comment type="caution">
    <text evidence="2">The sequence shown here is derived from an EMBL/GenBank/DDBJ whole genome shotgun (WGS) entry which is preliminary data.</text>
</comment>
<feature type="domain" description="SnoaL-like" evidence="1">
    <location>
        <begin position="7"/>
        <end position="107"/>
    </location>
</feature>
<evidence type="ECO:0000313" key="2">
    <source>
        <dbReference type="EMBL" id="MBH1939662.1"/>
    </source>
</evidence>
<sequence>MNKEELIKRYFATWIKKDGSNLVEIFDYNIRYSECYGPEYRGIEQIKAWFDDWNQRGTVLKWDIKQFIHATDQTVVEWFFECEYDGEIAGFDGVSLIKFNAEGKIIELKEFMSKSEHVYPYGN</sequence>
<reference evidence="2" key="1">
    <citation type="submission" date="2020-12" db="EMBL/GenBank/DDBJ databases">
        <title>M. sibirica DSM 26468T genome.</title>
        <authorList>
            <person name="Thieme N."/>
            <person name="Rettenmaier R."/>
            <person name="Zverlov V."/>
            <person name="Liebl W."/>
        </authorList>
    </citation>
    <scope>NUCLEOTIDE SEQUENCE</scope>
    <source>
        <strain evidence="2">DSM 26468</strain>
    </source>
</reference>
<dbReference type="EMBL" id="JAEAGR010000002">
    <property type="protein sequence ID" value="MBH1939662.1"/>
    <property type="molecule type" value="Genomic_DNA"/>
</dbReference>
<dbReference type="AlphaFoldDB" id="A0A8J7H0M6"/>
<dbReference type="InterPro" id="IPR032710">
    <property type="entry name" value="NTF2-like_dom_sf"/>
</dbReference>
<accession>A0A8J7H0M6</accession>